<evidence type="ECO:0000256" key="3">
    <source>
        <dbReference type="ARBA" id="ARBA00023125"/>
    </source>
</evidence>
<evidence type="ECO:0000313" key="7">
    <source>
        <dbReference type="Proteomes" id="UP000011744"/>
    </source>
</evidence>
<dbReference type="GO" id="GO:0006310">
    <property type="term" value="P:DNA recombination"/>
    <property type="evidence" value="ECO:0007669"/>
    <property type="project" value="UniProtKB-KW"/>
</dbReference>
<keyword evidence="7" id="KW-1185">Reference proteome</keyword>
<evidence type="ECO:0000313" key="6">
    <source>
        <dbReference type="EMBL" id="EME68233.1"/>
    </source>
</evidence>
<keyword evidence="2" id="KW-0229">DNA integration</keyword>
<dbReference type="GO" id="GO:0003677">
    <property type="term" value="F:DNA binding"/>
    <property type="evidence" value="ECO:0007669"/>
    <property type="project" value="UniProtKB-KW"/>
</dbReference>
<accession>M3A611</accession>
<feature type="non-terminal residue" evidence="6">
    <location>
        <position position="1"/>
    </location>
</feature>
<evidence type="ECO:0000256" key="1">
    <source>
        <dbReference type="ARBA" id="ARBA00008857"/>
    </source>
</evidence>
<sequence length="319" mass="36009">PTKRDRSAKDDISMWETYILPRFRSVKLADLTSADVDGMHRTIGETKKIRANRVVEVLSKALNLARRWEWITKNVAEGTQMYPEHPRKRYASPTELTYVLEAIGNHPQQDSCDAIRLMILTGARKGEVFTTRWEDIDLDAGIWSKPSAHTKQNQDHIAPLSGSAIQLLKRRKETGEGQWVFPGRLSPDEHITDVKKTWDACRKAATLALWIENPSVASIINRLHADLKRSPTIEEIQARTKAQNLDLPKGSLDLRIHDLRHTYASMLASKKVPLQVVGALLGHTQAQTTLRYAHLYDDPLREATEFAATAIGDISRNGK</sequence>
<dbReference type="Gene3D" id="1.10.443.10">
    <property type="entry name" value="Intergrase catalytic core"/>
    <property type="match status" value="1"/>
</dbReference>
<dbReference type="STRING" id="1244869.H261_19581"/>
<dbReference type="eggNOG" id="COG0582">
    <property type="taxonomic scope" value="Bacteria"/>
</dbReference>
<dbReference type="PROSITE" id="PS51898">
    <property type="entry name" value="TYR_RECOMBINASE"/>
    <property type="match status" value="1"/>
</dbReference>
<evidence type="ECO:0000256" key="2">
    <source>
        <dbReference type="ARBA" id="ARBA00022908"/>
    </source>
</evidence>
<dbReference type="RefSeq" id="WP_008620928.1">
    <property type="nucleotide sequence ID" value="NZ_AONQ01000075.1"/>
</dbReference>
<keyword evidence="3" id="KW-0238">DNA-binding</keyword>
<dbReference type="InterPro" id="IPR011010">
    <property type="entry name" value="DNA_brk_join_enz"/>
</dbReference>
<dbReference type="InterPro" id="IPR013762">
    <property type="entry name" value="Integrase-like_cat_sf"/>
</dbReference>
<gene>
    <name evidence="6" type="ORF">H261_19581</name>
</gene>
<dbReference type="Proteomes" id="UP000011744">
    <property type="component" value="Unassembled WGS sequence"/>
</dbReference>
<dbReference type="EMBL" id="AONQ01000075">
    <property type="protein sequence ID" value="EME68233.1"/>
    <property type="molecule type" value="Genomic_DNA"/>
</dbReference>
<dbReference type="InterPro" id="IPR010998">
    <property type="entry name" value="Integrase_recombinase_N"/>
</dbReference>
<dbReference type="SUPFAM" id="SSF56349">
    <property type="entry name" value="DNA breaking-rejoining enzymes"/>
    <property type="match status" value="1"/>
</dbReference>
<dbReference type="Gene3D" id="1.10.150.130">
    <property type="match status" value="1"/>
</dbReference>
<dbReference type="CDD" id="cd00796">
    <property type="entry name" value="INT_Rci_Hp1_C"/>
    <property type="match status" value="1"/>
</dbReference>
<comment type="similarity">
    <text evidence="1">Belongs to the 'phage' integrase family.</text>
</comment>
<dbReference type="InterPro" id="IPR050808">
    <property type="entry name" value="Phage_Integrase"/>
</dbReference>
<dbReference type="GO" id="GO:0015074">
    <property type="term" value="P:DNA integration"/>
    <property type="evidence" value="ECO:0007669"/>
    <property type="project" value="UniProtKB-KW"/>
</dbReference>
<dbReference type="AlphaFoldDB" id="M3A611"/>
<organism evidence="6 7">
    <name type="scientific">Paramagnetospirillum caucaseum</name>
    <dbReference type="NCBI Taxonomy" id="1244869"/>
    <lineage>
        <taxon>Bacteria</taxon>
        <taxon>Pseudomonadati</taxon>
        <taxon>Pseudomonadota</taxon>
        <taxon>Alphaproteobacteria</taxon>
        <taxon>Rhodospirillales</taxon>
        <taxon>Magnetospirillaceae</taxon>
        <taxon>Paramagnetospirillum</taxon>
    </lineage>
</organism>
<dbReference type="PATRIC" id="fig|1244869.3.peg.3896"/>
<evidence type="ECO:0000256" key="4">
    <source>
        <dbReference type="ARBA" id="ARBA00023172"/>
    </source>
</evidence>
<dbReference type="PANTHER" id="PTHR30629:SF2">
    <property type="entry name" value="PROPHAGE INTEGRASE INTS-RELATED"/>
    <property type="match status" value="1"/>
</dbReference>
<keyword evidence="4" id="KW-0233">DNA recombination</keyword>
<dbReference type="Pfam" id="PF00589">
    <property type="entry name" value="Phage_integrase"/>
    <property type="match status" value="1"/>
</dbReference>
<proteinExistence type="inferred from homology"/>
<protein>
    <submittedName>
        <fullName evidence="6">Integrase</fullName>
    </submittedName>
</protein>
<dbReference type="PANTHER" id="PTHR30629">
    <property type="entry name" value="PROPHAGE INTEGRASE"/>
    <property type="match status" value="1"/>
</dbReference>
<name>M3A611_9PROT</name>
<evidence type="ECO:0000259" key="5">
    <source>
        <dbReference type="PROSITE" id="PS51898"/>
    </source>
</evidence>
<reference evidence="6 7" key="1">
    <citation type="journal article" date="2014" name="Genome Announc.">
        <title>Draft Genome Sequence of Magnetospirillum sp. Strain SO-1, a Freshwater Magnetotactic Bacterium Isolated from the Ol'khovka River, Russia.</title>
        <authorList>
            <person name="Grouzdev D.S."/>
            <person name="Dziuba M.V."/>
            <person name="Sukhacheva M.S."/>
            <person name="Mardanov A.V."/>
            <person name="Beletskiy A.V."/>
            <person name="Kuznetsov B.B."/>
            <person name="Skryabin K.G."/>
        </authorList>
    </citation>
    <scope>NUCLEOTIDE SEQUENCE [LARGE SCALE GENOMIC DNA]</scope>
    <source>
        <strain evidence="6 7">SO-1</strain>
    </source>
</reference>
<dbReference type="InterPro" id="IPR002104">
    <property type="entry name" value="Integrase_catalytic"/>
</dbReference>
<feature type="domain" description="Tyr recombinase" evidence="5">
    <location>
        <begin position="86"/>
        <end position="305"/>
    </location>
</feature>
<comment type="caution">
    <text evidence="6">The sequence shown here is derived from an EMBL/GenBank/DDBJ whole genome shotgun (WGS) entry which is preliminary data.</text>
</comment>